<gene>
    <name evidence="2" type="ORF">SAMN05216212_0073</name>
</gene>
<dbReference type="EMBL" id="FNFH01000001">
    <property type="protein sequence ID" value="SDJ51640.1"/>
    <property type="molecule type" value="Genomic_DNA"/>
</dbReference>
<proteinExistence type="predicted"/>
<feature type="region of interest" description="Disordered" evidence="1">
    <location>
        <begin position="77"/>
        <end position="96"/>
    </location>
</feature>
<dbReference type="RefSeq" id="WP_091506247.1">
    <property type="nucleotide sequence ID" value="NZ_FNFH01000001.1"/>
</dbReference>
<name>A0A1G8UF48_9GAMM</name>
<reference evidence="3" key="1">
    <citation type="submission" date="2016-10" db="EMBL/GenBank/DDBJ databases">
        <authorList>
            <person name="Varghese N."/>
            <person name="Submissions S."/>
        </authorList>
    </citation>
    <scope>NUCLEOTIDE SEQUENCE [LARGE SCALE GENOMIC DNA]</scope>
    <source>
        <strain evidence="3">CGMCC 1.10658</strain>
    </source>
</reference>
<dbReference type="AlphaFoldDB" id="A0A1G8UF48"/>
<dbReference type="STRING" id="658219.SAMN05216212_0073"/>
<dbReference type="Proteomes" id="UP000199305">
    <property type="component" value="Unassembled WGS sequence"/>
</dbReference>
<dbReference type="OrthoDB" id="9794260at2"/>
<keyword evidence="3" id="KW-1185">Reference proteome</keyword>
<organism evidence="2 3">
    <name type="scientific">Microbulbifer yueqingensis</name>
    <dbReference type="NCBI Taxonomy" id="658219"/>
    <lineage>
        <taxon>Bacteria</taxon>
        <taxon>Pseudomonadati</taxon>
        <taxon>Pseudomonadota</taxon>
        <taxon>Gammaproteobacteria</taxon>
        <taxon>Cellvibrionales</taxon>
        <taxon>Microbulbiferaceae</taxon>
        <taxon>Microbulbifer</taxon>
    </lineage>
</organism>
<evidence type="ECO:0000313" key="2">
    <source>
        <dbReference type="EMBL" id="SDJ51640.1"/>
    </source>
</evidence>
<evidence type="ECO:0000313" key="3">
    <source>
        <dbReference type="Proteomes" id="UP000199305"/>
    </source>
</evidence>
<protein>
    <submittedName>
        <fullName evidence="2">Uncharacterized protein</fullName>
    </submittedName>
</protein>
<accession>A0A1G8UF48</accession>
<evidence type="ECO:0000256" key="1">
    <source>
        <dbReference type="SAM" id="MobiDB-lite"/>
    </source>
</evidence>
<sequence>MAWPYQVDTESLKTEILGYLEKHPEAQDTLDGVLQWWLVRNRVMAGLNGLQAALAQLESEGEVARVTGNDGQQWYRAARRSKVEPEGNCTRETGHE</sequence>